<dbReference type="GO" id="GO:0004623">
    <property type="term" value="F:phospholipase A2 activity"/>
    <property type="evidence" value="ECO:0007669"/>
    <property type="project" value="InterPro"/>
</dbReference>
<dbReference type="GO" id="GO:0050482">
    <property type="term" value="P:arachidonate secretion"/>
    <property type="evidence" value="ECO:0007669"/>
    <property type="project" value="InterPro"/>
</dbReference>
<evidence type="ECO:0000313" key="1">
    <source>
        <dbReference type="EMBL" id="VAX38685.1"/>
    </source>
</evidence>
<dbReference type="GO" id="GO:0006644">
    <property type="term" value="P:phospholipid metabolic process"/>
    <property type="evidence" value="ECO:0007669"/>
    <property type="project" value="InterPro"/>
</dbReference>
<protein>
    <submittedName>
        <fullName evidence="1">Uncharacterized protein</fullName>
    </submittedName>
</protein>
<dbReference type="EMBL" id="UOGL01000244">
    <property type="protein sequence ID" value="VAX38685.1"/>
    <property type="molecule type" value="Genomic_DNA"/>
</dbReference>
<dbReference type="SUPFAM" id="SSF48619">
    <property type="entry name" value="Phospholipase A2, PLA2"/>
    <property type="match status" value="1"/>
</dbReference>
<dbReference type="Gene3D" id="1.20.90.10">
    <property type="entry name" value="Phospholipase A2 domain"/>
    <property type="match status" value="1"/>
</dbReference>
<organism evidence="1">
    <name type="scientific">hydrothermal vent metagenome</name>
    <dbReference type="NCBI Taxonomy" id="652676"/>
    <lineage>
        <taxon>unclassified sequences</taxon>
        <taxon>metagenomes</taxon>
        <taxon>ecological metagenomes</taxon>
    </lineage>
</organism>
<reference evidence="1" key="1">
    <citation type="submission" date="2018-06" db="EMBL/GenBank/DDBJ databases">
        <authorList>
            <person name="Zhirakovskaya E."/>
        </authorList>
    </citation>
    <scope>NUCLEOTIDE SEQUENCE</scope>
</reference>
<gene>
    <name evidence="1" type="ORF">MNBD_PLANCTO02-224</name>
</gene>
<dbReference type="InterPro" id="IPR036444">
    <property type="entry name" value="PLipase_A2_dom_sf"/>
</dbReference>
<accession>A0A3B1E0S6</accession>
<name>A0A3B1E0S6_9ZZZZ</name>
<sequence length="123" mass="14423">MNDKITNDTLPLSLFCLMEGAIPPVAFESNGCSCSPDHIGGVDLRPACHFHDYAYSIGGTRNDRLQADDIFFRNLMRSGLSRLKANFYYRRVRFWGVQYFNWQDQPPSLWERLLLFFSRYLSW</sequence>
<proteinExistence type="predicted"/>
<dbReference type="AlphaFoldDB" id="A0A3B1E0S6"/>